<proteinExistence type="predicted"/>
<dbReference type="EMBL" id="BLVO01000012">
    <property type="protein sequence ID" value="GFM32644.1"/>
    <property type="molecule type" value="Genomic_DNA"/>
</dbReference>
<comment type="caution">
    <text evidence="1">The sequence shown here is derived from an EMBL/GenBank/DDBJ whole genome shotgun (WGS) entry which is preliminary data.</text>
</comment>
<evidence type="ECO:0000313" key="1">
    <source>
        <dbReference type="EMBL" id="GFM32644.1"/>
    </source>
</evidence>
<gene>
    <name evidence="1" type="ORF">DSM101010T_10090</name>
</gene>
<organism evidence="1 2">
    <name type="scientific">Desulfovibrio subterraneus</name>
    <dbReference type="NCBI Taxonomy" id="2718620"/>
    <lineage>
        <taxon>Bacteria</taxon>
        <taxon>Pseudomonadati</taxon>
        <taxon>Thermodesulfobacteriota</taxon>
        <taxon>Desulfovibrionia</taxon>
        <taxon>Desulfovibrionales</taxon>
        <taxon>Desulfovibrionaceae</taxon>
        <taxon>Desulfovibrio</taxon>
    </lineage>
</organism>
<dbReference type="Proteomes" id="UP000503840">
    <property type="component" value="Unassembled WGS sequence"/>
</dbReference>
<protein>
    <submittedName>
        <fullName evidence="1">Uncharacterized protein</fullName>
    </submittedName>
</protein>
<sequence>MAVYDENIRHWRSSVHSYHAQVSLRRAAASTCPLSAAGRLPQGIRSGGSIIHHARGTAEVKKALCGKQVS</sequence>
<keyword evidence="2" id="KW-1185">Reference proteome</keyword>
<evidence type="ECO:0000313" key="2">
    <source>
        <dbReference type="Proteomes" id="UP000503840"/>
    </source>
</evidence>
<name>A0A7J0BHT1_9BACT</name>
<reference evidence="1 2" key="1">
    <citation type="submission" date="2020-05" db="EMBL/GenBank/DDBJ databases">
        <title>Draft genome sequence of Desulfovibrio sp. strain HN2T.</title>
        <authorList>
            <person name="Ueno A."/>
            <person name="Tamazawa S."/>
            <person name="Tamamura S."/>
            <person name="Murakami T."/>
            <person name="Kiyama T."/>
            <person name="Inomata H."/>
            <person name="Amano Y."/>
            <person name="Miyakawa K."/>
            <person name="Tamaki H."/>
            <person name="Naganuma T."/>
            <person name="Kaneko K."/>
        </authorList>
    </citation>
    <scope>NUCLEOTIDE SEQUENCE [LARGE SCALE GENOMIC DNA]</scope>
    <source>
        <strain evidence="1 2">HN2</strain>
    </source>
</reference>
<dbReference type="AlphaFoldDB" id="A0A7J0BHT1"/>
<accession>A0A7J0BHT1</accession>